<dbReference type="EMBL" id="JAWQEG010006541">
    <property type="protein sequence ID" value="KAK3854530.1"/>
    <property type="molecule type" value="Genomic_DNA"/>
</dbReference>
<dbReference type="Proteomes" id="UP001286313">
    <property type="component" value="Unassembled WGS sequence"/>
</dbReference>
<dbReference type="AlphaFoldDB" id="A0AAE1BT90"/>
<reference evidence="2" key="1">
    <citation type="submission" date="2023-10" db="EMBL/GenBank/DDBJ databases">
        <title>Genome assemblies of two species of porcelain crab, Petrolisthes cinctipes and Petrolisthes manimaculis (Anomura: Porcellanidae).</title>
        <authorList>
            <person name="Angst P."/>
        </authorList>
    </citation>
    <scope>NUCLEOTIDE SEQUENCE</scope>
    <source>
        <strain evidence="2">PB745_01</strain>
        <tissue evidence="2">Gill</tissue>
    </source>
</reference>
<accession>A0AAE1BT90</accession>
<organism evidence="2 3">
    <name type="scientific">Petrolisthes cinctipes</name>
    <name type="common">Flat porcelain crab</name>
    <dbReference type="NCBI Taxonomy" id="88211"/>
    <lineage>
        <taxon>Eukaryota</taxon>
        <taxon>Metazoa</taxon>
        <taxon>Ecdysozoa</taxon>
        <taxon>Arthropoda</taxon>
        <taxon>Crustacea</taxon>
        <taxon>Multicrustacea</taxon>
        <taxon>Malacostraca</taxon>
        <taxon>Eumalacostraca</taxon>
        <taxon>Eucarida</taxon>
        <taxon>Decapoda</taxon>
        <taxon>Pleocyemata</taxon>
        <taxon>Anomura</taxon>
        <taxon>Galatheoidea</taxon>
        <taxon>Porcellanidae</taxon>
        <taxon>Petrolisthes</taxon>
    </lineage>
</organism>
<evidence type="ECO:0000313" key="2">
    <source>
        <dbReference type="EMBL" id="KAK3854530.1"/>
    </source>
</evidence>
<evidence type="ECO:0000313" key="3">
    <source>
        <dbReference type="Proteomes" id="UP001286313"/>
    </source>
</evidence>
<sequence length="70" mass="7651">MREVVLVVGRMSVGEVKTSSSSSSSPSLCPIQDNTFPTRCRTLIILVLLLLMASYPGCHQVAAKRVWSNE</sequence>
<evidence type="ECO:0000256" key="1">
    <source>
        <dbReference type="SAM" id="Phobius"/>
    </source>
</evidence>
<feature type="transmembrane region" description="Helical" evidence="1">
    <location>
        <begin position="43"/>
        <end position="62"/>
    </location>
</feature>
<gene>
    <name evidence="2" type="ORF">Pcinc_038993</name>
</gene>
<keyword evidence="3" id="KW-1185">Reference proteome</keyword>
<keyword evidence="1" id="KW-0472">Membrane</keyword>
<keyword evidence="1" id="KW-1133">Transmembrane helix</keyword>
<comment type="caution">
    <text evidence="2">The sequence shown here is derived from an EMBL/GenBank/DDBJ whole genome shotgun (WGS) entry which is preliminary data.</text>
</comment>
<feature type="non-terminal residue" evidence="2">
    <location>
        <position position="1"/>
    </location>
</feature>
<proteinExistence type="predicted"/>
<protein>
    <submittedName>
        <fullName evidence="2">Uncharacterized protein</fullName>
    </submittedName>
</protein>
<keyword evidence="1" id="KW-0812">Transmembrane</keyword>
<name>A0AAE1BT90_PETCI</name>